<dbReference type="EMBL" id="KV428089">
    <property type="protein sequence ID" value="KZT37161.1"/>
    <property type="molecule type" value="Genomic_DNA"/>
</dbReference>
<evidence type="ECO:0000313" key="1">
    <source>
        <dbReference type="EMBL" id="KZT37161.1"/>
    </source>
</evidence>
<keyword evidence="2" id="KW-1185">Reference proteome</keyword>
<sequence length="127" mass="14770">MRWRFGCVVWLPSHGVDRSCVMLVDPLSPLEILRSHTVPHFHRMGRFIELRSPSTLDSPQQAVFTVCLYTFVCSCTDVHIQLYSCIHQRLEHSVRVTRSDDPIFSSCFYSNTSVHTLNRDRICNCRL</sequence>
<accession>A0A166C7E7</accession>
<reference evidence="1 2" key="1">
    <citation type="journal article" date="2016" name="Mol. Biol. Evol.">
        <title>Comparative Genomics of Early-Diverging Mushroom-Forming Fungi Provides Insights into the Origins of Lignocellulose Decay Capabilities.</title>
        <authorList>
            <person name="Nagy L.G."/>
            <person name="Riley R."/>
            <person name="Tritt A."/>
            <person name="Adam C."/>
            <person name="Daum C."/>
            <person name="Floudas D."/>
            <person name="Sun H."/>
            <person name="Yadav J.S."/>
            <person name="Pangilinan J."/>
            <person name="Larsson K.H."/>
            <person name="Matsuura K."/>
            <person name="Barry K."/>
            <person name="Labutti K."/>
            <person name="Kuo R."/>
            <person name="Ohm R.A."/>
            <person name="Bhattacharya S.S."/>
            <person name="Shirouzu T."/>
            <person name="Yoshinaga Y."/>
            <person name="Martin F.M."/>
            <person name="Grigoriev I.V."/>
            <person name="Hibbett D.S."/>
        </authorList>
    </citation>
    <scope>NUCLEOTIDE SEQUENCE [LARGE SCALE GENOMIC DNA]</scope>
    <source>
        <strain evidence="1 2">HHB10207 ss-3</strain>
    </source>
</reference>
<dbReference type="AlphaFoldDB" id="A0A166C7E7"/>
<gene>
    <name evidence="1" type="ORF">SISSUDRAFT_880551</name>
</gene>
<organism evidence="1 2">
    <name type="scientific">Sistotremastrum suecicum HHB10207 ss-3</name>
    <dbReference type="NCBI Taxonomy" id="1314776"/>
    <lineage>
        <taxon>Eukaryota</taxon>
        <taxon>Fungi</taxon>
        <taxon>Dikarya</taxon>
        <taxon>Basidiomycota</taxon>
        <taxon>Agaricomycotina</taxon>
        <taxon>Agaricomycetes</taxon>
        <taxon>Sistotremastrales</taxon>
        <taxon>Sistotremastraceae</taxon>
        <taxon>Sistotremastrum</taxon>
    </lineage>
</organism>
<proteinExistence type="predicted"/>
<evidence type="ECO:0000313" key="2">
    <source>
        <dbReference type="Proteomes" id="UP000076798"/>
    </source>
</evidence>
<dbReference type="Proteomes" id="UP000076798">
    <property type="component" value="Unassembled WGS sequence"/>
</dbReference>
<name>A0A166C7E7_9AGAM</name>
<protein>
    <submittedName>
        <fullName evidence="1">Uncharacterized protein</fullName>
    </submittedName>
</protein>